<dbReference type="GO" id="GO:0016787">
    <property type="term" value="F:hydrolase activity"/>
    <property type="evidence" value="ECO:0007669"/>
    <property type="project" value="UniProtKB-ARBA"/>
</dbReference>
<protein>
    <submittedName>
        <fullName evidence="1">Alkaline phosphatase family protein</fullName>
    </submittedName>
</protein>
<dbReference type="PANTHER" id="PTHR10151">
    <property type="entry name" value="ECTONUCLEOTIDE PYROPHOSPHATASE/PHOSPHODIESTERASE"/>
    <property type="match status" value="1"/>
</dbReference>
<dbReference type="InterPro" id="IPR002591">
    <property type="entry name" value="Phosphodiest/P_Trfase"/>
</dbReference>
<keyword evidence="2" id="KW-1185">Reference proteome</keyword>
<dbReference type="PANTHER" id="PTHR10151:SF120">
    <property type="entry name" value="BIS(5'-ADENOSYL)-TRIPHOSPHATASE"/>
    <property type="match status" value="1"/>
</dbReference>
<dbReference type="AlphaFoldDB" id="A0A5Q2FD98"/>
<evidence type="ECO:0000313" key="1">
    <source>
        <dbReference type="EMBL" id="QGF24778.1"/>
    </source>
</evidence>
<evidence type="ECO:0000313" key="2">
    <source>
        <dbReference type="Proteomes" id="UP000386847"/>
    </source>
</evidence>
<accession>A0A5Q2FD98</accession>
<proteinExistence type="predicted"/>
<gene>
    <name evidence="1" type="ORF">Rai3103_15350</name>
</gene>
<dbReference type="Pfam" id="PF01663">
    <property type="entry name" value="Phosphodiest"/>
    <property type="match status" value="1"/>
</dbReference>
<dbReference type="Gene3D" id="3.40.720.10">
    <property type="entry name" value="Alkaline Phosphatase, subunit A"/>
    <property type="match status" value="1"/>
</dbReference>
<dbReference type="Proteomes" id="UP000386847">
    <property type="component" value="Chromosome"/>
</dbReference>
<dbReference type="InterPro" id="IPR017850">
    <property type="entry name" value="Alkaline_phosphatase_core_sf"/>
</dbReference>
<organism evidence="1 2">
    <name type="scientific">Raineyella fluvialis</name>
    <dbReference type="NCBI Taxonomy" id="2662261"/>
    <lineage>
        <taxon>Bacteria</taxon>
        <taxon>Bacillati</taxon>
        <taxon>Actinomycetota</taxon>
        <taxon>Actinomycetes</taxon>
        <taxon>Propionibacteriales</taxon>
        <taxon>Propionibacteriaceae</taxon>
        <taxon>Raineyella</taxon>
    </lineage>
</organism>
<dbReference type="SUPFAM" id="SSF53649">
    <property type="entry name" value="Alkaline phosphatase-like"/>
    <property type="match status" value="1"/>
</dbReference>
<dbReference type="KEGG" id="rain:Rai3103_15350"/>
<sequence length="389" mass="41986">MRSVAGPMYPASGQVTLPQYGRGSLCDLLPAIGARLGQAGPDVLGLPEADRWVLVLVDGLGALQLADHADHAPYLASLLRGEGDHAPFDGFTSGLPSTTVTSLTSLGTGLVPGRHGIVGYSARHPRTGAFLNMLSWDGEDDPVSLQPHPTRLQALADAGLAVGMVAPARFEGSGLTQVALAGPRFFPIHQERDEDQRVEAVVRAATAGPRGVVYAYERELDHTGHTAGVDSGEWRHQLRRIDALIERFRDELPADVRIVVTGDHGMIDIPEEHRVIVEDVPALQGDVEMVAGEGRFRQVYTVPGRARAVAERWRQEVGDHALVRLREDAVAEGWFGDVDPEVLPRYGDVVVAMLEDWAVMTRRLPGELSLVGMHGSLTAGEMYVPLVVD</sequence>
<dbReference type="EMBL" id="CP045725">
    <property type="protein sequence ID" value="QGF24778.1"/>
    <property type="molecule type" value="Genomic_DNA"/>
</dbReference>
<reference evidence="1 2" key="1">
    <citation type="submission" date="2019-10" db="EMBL/GenBank/DDBJ databases">
        <title>Genomic analysis of Raineyella sp. CBA3103.</title>
        <authorList>
            <person name="Roh S.W."/>
        </authorList>
    </citation>
    <scope>NUCLEOTIDE SEQUENCE [LARGE SCALE GENOMIC DNA]</scope>
    <source>
        <strain evidence="1 2">CBA3103</strain>
    </source>
</reference>
<name>A0A5Q2FD98_9ACTN</name>